<accession>A0A4U5LXI8</accession>
<sequence length="70" mass="8153">MRRSGRFAGLIEIFEINEKLEAARREAAFEDLTREQKEILQKMKGCKARDLGDWRETGDDQFELCLVSGF</sequence>
<keyword evidence="2" id="KW-1185">Reference proteome</keyword>
<reference evidence="1 2" key="2">
    <citation type="journal article" date="2019" name="G3 (Bethesda)">
        <title>Hybrid Assembly of the Genome of the Entomopathogenic Nematode Steinernema carpocapsae Identifies the X-Chromosome.</title>
        <authorList>
            <person name="Serra L."/>
            <person name="Macchietto M."/>
            <person name="Macias-Munoz A."/>
            <person name="McGill C.J."/>
            <person name="Rodriguez I.M."/>
            <person name="Rodriguez B."/>
            <person name="Murad R."/>
            <person name="Mortazavi A."/>
        </authorList>
    </citation>
    <scope>NUCLEOTIDE SEQUENCE [LARGE SCALE GENOMIC DNA]</scope>
    <source>
        <strain evidence="1 2">ALL</strain>
    </source>
</reference>
<organism evidence="1 2">
    <name type="scientific">Steinernema carpocapsae</name>
    <name type="common">Entomopathogenic nematode</name>
    <dbReference type="NCBI Taxonomy" id="34508"/>
    <lineage>
        <taxon>Eukaryota</taxon>
        <taxon>Metazoa</taxon>
        <taxon>Ecdysozoa</taxon>
        <taxon>Nematoda</taxon>
        <taxon>Chromadorea</taxon>
        <taxon>Rhabditida</taxon>
        <taxon>Tylenchina</taxon>
        <taxon>Panagrolaimomorpha</taxon>
        <taxon>Strongyloidoidea</taxon>
        <taxon>Steinernematidae</taxon>
        <taxon>Steinernema</taxon>
    </lineage>
</organism>
<proteinExistence type="predicted"/>
<evidence type="ECO:0000313" key="1">
    <source>
        <dbReference type="EMBL" id="TKR60927.1"/>
    </source>
</evidence>
<dbReference type="Proteomes" id="UP000298663">
    <property type="component" value="Unassembled WGS sequence"/>
</dbReference>
<gene>
    <name evidence="1" type="ORF">L596_028108</name>
</gene>
<comment type="caution">
    <text evidence="1">The sequence shown here is derived from an EMBL/GenBank/DDBJ whole genome shotgun (WGS) entry which is preliminary data.</text>
</comment>
<protein>
    <submittedName>
        <fullName evidence="1">Uncharacterized protein</fullName>
    </submittedName>
</protein>
<evidence type="ECO:0000313" key="2">
    <source>
        <dbReference type="Proteomes" id="UP000298663"/>
    </source>
</evidence>
<name>A0A4U5LXI8_STECR</name>
<reference evidence="1 2" key="1">
    <citation type="journal article" date="2015" name="Genome Biol.">
        <title>Comparative genomics of Steinernema reveals deeply conserved gene regulatory networks.</title>
        <authorList>
            <person name="Dillman A.R."/>
            <person name="Macchietto M."/>
            <person name="Porter C.F."/>
            <person name="Rogers A."/>
            <person name="Williams B."/>
            <person name="Antoshechkin I."/>
            <person name="Lee M.M."/>
            <person name="Goodwin Z."/>
            <person name="Lu X."/>
            <person name="Lewis E.E."/>
            <person name="Goodrich-Blair H."/>
            <person name="Stock S.P."/>
            <person name="Adams B.J."/>
            <person name="Sternberg P.W."/>
            <person name="Mortazavi A."/>
        </authorList>
    </citation>
    <scope>NUCLEOTIDE SEQUENCE [LARGE SCALE GENOMIC DNA]</scope>
    <source>
        <strain evidence="1 2">ALL</strain>
    </source>
</reference>
<dbReference type="AlphaFoldDB" id="A0A4U5LXI8"/>
<dbReference type="EMBL" id="AZBU02000011">
    <property type="protein sequence ID" value="TKR60927.1"/>
    <property type="molecule type" value="Genomic_DNA"/>
</dbReference>